<proteinExistence type="predicted"/>
<organism evidence="1 2">
    <name type="scientific">Schaalia radingae</name>
    <dbReference type="NCBI Taxonomy" id="131110"/>
    <lineage>
        <taxon>Bacteria</taxon>
        <taxon>Bacillati</taxon>
        <taxon>Actinomycetota</taxon>
        <taxon>Actinomycetes</taxon>
        <taxon>Actinomycetales</taxon>
        <taxon>Actinomycetaceae</taxon>
        <taxon>Schaalia</taxon>
    </lineage>
</organism>
<dbReference type="EMBL" id="LT629792">
    <property type="protein sequence ID" value="SDT85816.1"/>
    <property type="molecule type" value="Genomic_DNA"/>
</dbReference>
<protein>
    <submittedName>
        <fullName evidence="1">Uncharacterized protein</fullName>
    </submittedName>
</protein>
<reference evidence="1 2" key="1">
    <citation type="submission" date="2016-10" db="EMBL/GenBank/DDBJ databases">
        <authorList>
            <person name="Varghese N."/>
            <person name="Submissions S."/>
        </authorList>
    </citation>
    <scope>NUCLEOTIDE SEQUENCE [LARGE SCALE GENOMIC DNA]</scope>
    <source>
        <strain evidence="1 2">DSM 9169</strain>
    </source>
</reference>
<dbReference type="Proteomes" id="UP000198976">
    <property type="component" value="Chromosome I"/>
</dbReference>
<evidence type="ECO:0000313" key="1">
    <source>
        <dbReference type="EMBL" id="SDT85816.1"/>
    </source>
</evidence>
<keyword evidence="2" id="KW-1185">Reference proteome</keyword>
<sequence length="52" mass="5885">MIGDDIKARLSTAEASILNIGDDIRDLQDRLHDIEQCLARLTQHTQGQEHTK</sequence>
<name>A0ABY0V4Z4_9ACTO</name>
<gene>
    <name evidence="1" type="ORF">SAMN04489714_0167</name>
</gene>
<evidence type="ECO:0000313" key="2">
    <source>
        <dbReference type="Proteomes" id="UP000198976"/>
    </source>
</evidence>
<accession>A0ABY0V4Z4</accession>